<accession>A0A931FFN4</accession>
<feature type="region of interest" description="Disordered" evidence="1">
    <location>
        <begin position="130"/>
        <end position="160"/>
    </location>
</feature>
<dbReference type="RefSeq" id="WP_196196961.1">
    <property type="nucleotide sequence ID" value="NZ_JADPRT010000013.1"/>
</dbReference>
<dbReference type="AlphaFoldDB" id="A0A931FFN4"/>
<reference evidence="2" key="1">
    <citation type="submission" date="2020-11" db="EMBL/GenBank/DDBJ databases">
        <title>Isolation and identification of active actinomycetes.</title>
        <authorList>
            <person name="Yu B."/>
        </authorList>
    </citation>
    <scope>NUCLEOTIDE SEQUENCE</scope>
    <source>
        <strain evidence="2">NEAU-YB345</strain>
    </source>
</reference>
<evidence type="ECO:0000313" key="2">
    <source>
        <dbReference type="EMBL" id="MBF9071793.1"/>
    </source>
</evidence>
<name>A0A931FFN4_9ACTN</name>
<comment type="caution">
    <text evidence="2">The sequence shown here is derived from an EMBL/GenBank/DDBJ whole genome shotgun (WGS) entry which is preliminary data.</text>
</comment>
<keyword evidence="3" id="KW-1185">Reference proteome</keyword>
<evidence type="ECO:0000313" key="3">
    <source>
        <dbReference type="Proteomes" id="UP000657385"/>
    </source>
</evidence>
<organism evidence="2 3">
    <name type="scientific">Streptacidiphilus fuscans</name>
    <dbReference type="NCBI Taxonomy" id="2789292"/>
    <lineage>
        <taxon>Bacteria</taxon>
        <taxon>Bacillati</taxon>
        <taxon>Actinomycetota</taxon>
        <taxon>Actinomycetes</taxon>
        <taxon>Kitasatosporales</taxon>
        <taxon>Streptomycetaceae</taxon>
        <taxon>Streptacidiphilus</taxon>
    </lineage>
</organism>
<proteinExistence type="predicted"/>
<sequence>MRVDHALVLSRLDPLGQGSVTGRQQTLHLPDAKVTVIAELSQSIVAEHYHGVRVRIVSLDHGPLDANWFGFTEHDTFTGAEKSLAHSGRAQAIDSYNQDRAFQPGRFHPEQLRAAVRTYITACTGIDPTPGCAPNRRNGQDRAAAPGARPVAKSAARPRR</sequence>
<evidence type="ECO:0000256" key="1">
    <source>
        <dbReference type="SAM" id="MobiDB-lite"/>
    </source>
</evidence>
<gene>
    <name evidence="2" type="ORF">I2501_27595</name>
</gene>
<protein>
    <submittedName>
        <fullName evidence="2">Uncharacterized protein</fullName>
    </submittedName>
</protein>
<dbReference type="Proteomes" id="UP000657385">
    <property type="component" value="Unassembled WGS sequence"/>
</dbReference>
<dbReference type="EMBL" id="JADPRT010000013">
    <property type="protein sequence ID" value="MBF9071793.1"/>
    <property type="molecule type" value="Genomic_DNA"/>
</dbReference>